<gene>
    <name evidence="2" type="ORF">JY651_37180</name>
</gene>
<protein>
    <recommendedName>
        <fullName evidence="1">ADYC domain-containing protein</fullName>
    </recommendedName>
</protein>
<dbReference type="InterPro" id="IPR045426">
    <property type="entry name" value="ADYC"/>
</dbReference>
<dbReference type="PROSITE" id="PS51257">
    <property type="entry name" value="PROKAR_LIPOPROTEIN"/>
    <property type="match status" value="1"/>
</dbReference>
<evidence type="ECO:0000313" key="3">
    <source>
        <dbReference type="Proteomes" id="UP000662747"/>
    </source>
</evidence>
<reference evidence="2 3" key="1">
    <citation type="submission" date="2021-02" db="EMBL/GenBank/DDBJ databases">
        <title>De Novo genome assembly of isolated myxobacteria.</title>
        <authorList>
            <person name="Stevens D.C."/>
        </authorList>
    </citation>
    <scope>NUCLEOTIDE SEQUENCE [LARGE SCALE GENOMIC DNA]</scope>
    <source>
        <strain evidence="3">SCPEA02</strain>
    </source>
</reference>
<organism evidence="2 3">
    <name type="scientific">Pyxidicoccus parkwayensis</name>
    <dbReference type="NCBI Taxonomy" id="2813578"/>
    <lineage>
        <taxon>Bacteria</taxon>
        <taxon>Pseudomonadati</taxon>
        <taxon>Myxococcota</taxon>
        <taxon>Myxococcia</taxon>
        <taxon>Myxococcales</taxon>
        <taxon>Cystobacterineae</taxon>
        <taxon>Myxococcaceae</taxon>
        <taxon>Pyxidicoccus</taxon>
    </lineage>
</organism>
<accession>A0ABX7NPN8</accession>
<keyword evidence="3" id="KW-1185">Reference proteome</keyword>
<evidence type="ECO:0000259" key="1">
    <source>
        <dbReference type="Pfam" id="PF20032"/>
    </source>
</evidence>
<name>A0ABX7NPN8_9BACT</name>
<dbReference type="EMBL" id="CP071090">
    <property type="protein sequence ID" value="QSQ20820.1"/>
    <property type="molecule type" value="Genomic_DNA"/>
</dbReference>
<feature type="domain" description="ADYC" evidence="1">
    <location>
        <begin position="104"/>
        <end position="285"/>
    </location>
</feature>
<proteinExistence type="predicted"/>
<evidence type="ECO:0000313" key="2">
    <source>
        <dbReference type="EMBL" id="QSQ20820.1"/>
    </source>
</evidence>
<dbReference type="Proteomes" id="UP000662747">
    <property type="component" value="Chromosome"/>
</dbReference>
<dbReference type="Pfam" id="PF20032">
    <property type="entry name" value="ADYC"/>
    <property type="match status" value="1"/>
</dbReference>
<sequence>MGEWRRVVRAVILACGLAGCGSEAVVEPEPTLQSQVAAVAAPNGRNLNGRNLNGRNLNGTALGALVSVNLSGATAADSVDDTMRSVWLEGSVFHGFSGEREVSGMDFLGAQFVGNLADGQKVDLRVDAIEPATGDSGDIWSYRVSFFDAAEGTWKPACPAADGSALDAIPVSGTWNYREGVAGGGARLEDPTLFTFACEGAAIAKCIHFGYRPWATTADGRSLADHHQACTRMVRADYCGDGTSHTKDGNWVNLYDALGVQQDTEAWLMEAEWTTDGARCVSSSTRSTEPVSCPNMPELSGCGQQGHFRTGTLLMSEVPPATGP</sequence>